<dbReference type="InterPro" id="IPR046574">
    <property type="entry name" value="DUF6634"/>
</dbReference>
<reference evidence="1 2" key="1">
    <citation type="submission" date="2023-10" db="EMBL/GenBank/DDBJ databases">
        <authorList>
            <person name="Venkata Ramana C."/>
            <person name="Sasikala C."/>
            <person name="Dhurka M."/>
        </authorList>
    </citation>
    <scope>NUCLEOTIDE SEQUENCE [LARGE SCALE GENOMIC DNA]</scope>
    <source>
        <strain evidence="1 2">KCTC 32151</strain>
    </source>
</reference>
<name>A0ABU4AF50_9HYPH</name>
<organism evidence="1 2">
    <name type="scientific">Nitratireductor aquimarinus</name>
    <dbReference type="NCBI Taxonomy" id="889300"/>
    <lineage>
        <taxon>Bacteria</taxon>
        <taxon>Pseudomonadati</taxon>
        <taxon>Pseudomonadota</taxon>
        <taxon>Alphaproteobacteria</taxon>
        <taxon>Hyphomicrobiales</taxon>
        <taxon>Phyllobacteriaceae</taxon>
        <taxon>Nitratireductor</taxon>
    </lineage>
</organism>
<accession>A0ABU4AF50</accession>
<sequence>MIIVSEDQSHAFDMTFEINRLRGLANDLEQILNGKKPDERELSNAPLIEDWNFVLRPVGCLTGKVTGHPDITQGEQGVTTEVFAFAPADGYARTLSRYYRLGSPEGAPPDSAP</sequence>
<keyword evidence="2" id="KW-1185">Reference proteome</keyword>
<dbReference type="Proteomes" id="UP001185659">
    <property type="component" value="Unassembled WGS sequence"/>
</dbReference>
<evidence type="ECO:0000313" key="2">
    <source>
        <dbReference type="Proteomes" id="UP001185659"/>
    </source>
</evidence>
<dbReference type="Pfam" id="PF20339">
    <property type="entry name" value="DUF6634"/>
    <property type="match status" value="1"/>
</dbReference>
<gene>
    <name evidence="1" type="ORF">R2G56_01055</name>
</gene>
<comment type="caution">
    <text evidence="1">The sequence shown here is derived from an EMBL/GenBank/DDBJ whole genome shotgun (WGS) entry which is preliminary data.</text>
</comment>
<protein>
    <submittedName>
        <fullName evidence="1">DUF6634 family protein</fullName>
    </submittedName>
</protein>
<dbReference type="EMBL" id="JAWLIP010000001">
    <property type="protein sequence ID" value="MDV6224861.1"/>
    <property type="molecule type" value="Genomic_DNA"/>
</dbReference>
<dbReference type="RefSeq" id="WP_317560184.1">
    <property type="nucleotide sequence ID" value="NZ_JAWLIP010000001.1"/>
</dbReference>
<evidence type="ECO:0000313" key="1">
    <source>
        <dbReference type="EMBL" id="MDV6224861.1"/>
    </source>
</evidence>
<proteinExistence type="predicted"/>